<organism evidence="1">
    <name type="scientific">viral metagenome</name>
    <dbReference type="NCBI Taxonomy" id="1070528"/>
    <lineage>
        <taxon>unclassified sequences</taxon>
        <taxon>metagenomes</taxon>
        <taxon>organismal metagenomes</taxon>
    </lineage>
</organism>
<accession>A0A6M3LGR8</accession>
<dbReference type="AlphaFoldDB" id="A0A6M3LGR8"/>
<proteinExistence type="predicted"/>
<gene>
    <name evidence="1" type="ORF">MM415B04174_0005</name>
</gene>
<protein>
    <submittedName>
        <fullName evidence="1">Uncharacterized protein</fullName>
    </submittedName>
</protein>
<name>A0A6M3LGR8_9ZZZZ</name>
<reference evidence="1" key="1">
    <citation type="submission" date="2020-03" db="EMBL/GenBank/DDBJ databases">
        <title>The deep terrestrial virosphere.</title>
        <authorList>
            <person name="Holmfeldt K."/>
            <person name="Nilsson E."/>
            <person name="Simone D."/>
            <person name="Lopez-Fernandez M."/>
            <person name="Wu X."/>
            <person name="de Brujin I."/>
            <person name="Lundin D."/>
            <person name="Andersson A."/>
            <person name="Bertilsson S."/>
            <person name="Dopson M."/>
        </authorList>
    </citation>
    <scope>NUCLEOTIDE SEQUENCE</scope>
    <source>
        <strain evidence="1">MM415B04174</strain>
    </source>
</reference>
<evidence type="ECO:0000313" key="1">
    <source>
        <dbReference type="EMBL" id="QJA93613.1"/>
    </source>
</evidence>
<sequence>MSKNDQDPAIRFCSAKFIAQMWIDVLSLTDFRPVNLQIDGFSTWIVTDDQGRILRENMEVV</sequence>
<dbReference type="EMBL" id="MT143163">
    <property type="protein sequence ID" value="QJA93613.1"/>
    <property type="molecule type" value="Genomic_DNA"/>
</dbReference>